<accession>A0AAV4V304</accession>
<reference evidence="2 3" key="1">
    <citation type="submission" date="2021-06" db="EMBL/GenBank/DDBJ databases">
        <title>Caerostris extrusa draft genome.</title>
        <authorList>
            <person name="Kono N."/>
            <person name="Arakawa K."/>
        </authorList>
    </citation>
    <scope>NUCLEOTIDE SEQUENCE [LARGE SCALE GENOMIC DNA]</scope>
</reference>
<organism evidence="2 3">
    <name type="scientific">Caerostris extrusa</name>
    <name type="common">Bark spider</name>
    <name type="synonym">Caerostris bankana</name>
    <dbReference type="NCBI Taxonomy" id="172846"/>
    <lineage>
        <taxon>Eukaryota</taxon>
        <taxon>Metazoa</taxon>
        <taxon>Ecdysozoa</taxon>
        <taxon>Arthropoda</taxon>
        <taxon>Chelicerata</taxon>
        <taxon>Arachnida</taxon>
        <taxon>Araneae</taxon>
        <taxon>Araneomorphae</taxon>
        <taxon>Entelegynae</taxon>
        <taxon>Araneoidea</taxon>
        <taxon>Araneidae</taxon>
        <taxon>Caerostris</taxon>
    </lineage>
</organism>
<evidence type="ECO:0000313" key="3">
    <source>
        <dbReference type="Proteomes" id="UP001054945"/>
    </source>
</evidence>
<dbReference type="AlphaFoldDB" id="A0AAV4V304"/>
<keyword evidence="1" id="KW-0732">Signal</keyword>
<evidence type="ECO:0000256" key="1">
    <source>
        <dbReference type="SAM" id="SignalP"/>
    </source>
</evidence>
<proteinExistence type="predicted"/>
<protein>
    <recommendedName>
        <fullName evidence="4">Secreted protein</fullName>
    </recommendedName>
</protein>
<name>A0AAV4V304_CAEEX</name>
<feature type="chain" id="PRO_5043955020" description="Secreted protein" evidence="1">
    <location>
        <begin position="22"/>
        <end position="104"/>
    </location>
</feature>
<evidence type="ECO:0000313" key="2">
    <source>
        <dbReference type="EMBL" id="GIY64611.1"/>
    </source>
</evidence>
<comment type="caution">
    <text evidence="2">The sequence shown here is derived from an EMBL/GenBank/DDBJ whole genome shotgun (WGS) entry which is preliminary data.</text>
</comment>
<gene>
    <name evidence="2" type="ORF">CEXT_244951</name>
</gene>
<evidence type="ECO:0008006" key="4">
    <source>
        <dbReference type="Google" id="ProtNLM"/>
    </source>
</evidence>
<keyword evidence="3" id="KW-1185">Reference proteome</keyword>
<dbReference type="EMBL" id="BPLR01013902">
    <property type="protein sequence ID" value="GIY64611.1"/>
    <property type="molecule type" value="Genomic_DNA"/>
</dbReference>
<dbReference type="Proteomes" id="UP001054945">
    <property type="component" value="Unassembled WGS sequence"/>
</dbReference>
<feature type="signal peptide" evidence="1">
    <location>
        <begin position="1"/>
        <end position="21"/>
    </location>
</feature>
<sequence length="104" mass="11332">MKAVCSLASPFLFCHFLSTHGVSRGVYGGDSPGHDGSCESRGCCVSILQLTSSVAGPYYFSSVLLSIVLDFTWLGQLIDGMARERLCADNALRKKANGRRYFFL</sequence>